<dbReference type="PIRSF" id="PIRSF006692">
    <property type="entry name" value="TF_HTH_AF0396_prd"/>
    <property type="match status" value="1"/>
</dbReference>
<dbReference type="Pfam" id="PF08350">
    <property type="entry name" value="FilR1_middle"/>
    <property type="match status" value="1"/>
</dbReference>
<dbReference type="CDD" id="cd00090">
    <property type="entry name" value="HTH_ARSR"/>
    <property type="match status" value="1"/>
</dbReference>
<feature type="domain" description="Methanogenesis regulatory protein FilR1 middle" evidence="1">
    <location>
        <begin position="144"/>
        <end position="271"/>
    </location>
</feature>
<reference evidence="3" key="1">
    <citation type="submission" date="2016-10" db="EMBL/GenBank/DDBJ databases">
        <authorList>
            <person name="Varghese N."/>
            <person name="Submissions S."/>
        </authorList>
    </citation>
    <scope>NUCLEOTIDE SEQUENCE [LARGE SCALE GENOMIC DNA]</scope>
    <source>
        <strain evidence="3">Mob M</strain>
    </source>
</reference>
<dbReference type="SUPFAM" id="SSF46785">
    <property type="entry name" value="Winged helix' DNA-binding domain"/>
    <property type="match status" value="1"/>
</dbReference>
<name>A0A1I4PTZ6_9EURY</name>
<sequence length="278" mass="31808">MRSVGPGDPIKGRAGELTMKTELISTVFLSEKRKNTLIMLMEKPASIDEIKSSINGTTSAIMAQIKILLEQGLIEQENDEYRLTHVGQIILKKIKPLIEALNVVEGNKDFWASRDLGAVPDMLLDRIGDLGDVMIHEPDLNHLFEPPKELLTSLKQTKNVCTFYSYFCPTCPNNYAELARKEVNYNLILTRPVYERLKEEYTEQYNAIMESQNSHLFVCDENIIKPGAISVTDNLLLLSFFNKKGFFDHKKVISFEDTARQWGQEFFLHYRGLAEQVK</sequence>
<dbReference type="InterPro" id="IPR036388">
    <property type="entry name" value="WH-like_DNA-bd_sf"/>
</dbReference>
<dbReference type="InterPro" id="IPR036390">
    <property type="entry name" value="WH_DNA-bd_sf"/>
</dbReference>
<evidence type="ECO:0000313" key="3">
    <source>
        <dbReference type="Proteomes" id="UP000198535"/>
    </source>
</evidence>
<dbReference type="AlphaFoldDB" id="A0A1I4PTZ6"/>
<dbReference type="Proteomes" id="UP000198535">
    <property type="component" value="Unassembled WGS sequence"/>
</dbReference>
<dbReference type="InterPro" id="IPR016490">
    <property type="entry name" value="Tscrpt_reg_HTH_AF0396-typ3"/>
</dbReference>
<evidence type="ECO:0000313" key="2">
    <source>
        <dbReference type="EMBL" id="SFM31237.1"/>
    </source>
</evidence>
<accession>A0A1I4PTZ6</accession>
<keyword evidence="3" id="KW-1185">Reference proteome</keyword>
<proteinExistence type="predicted"/>
<dbReference type="Gene3D" id="1.10.10.10">
    <property type="entry name" value="Winged helix-like DNA-binding domain superfamily/Winged helix DNA-binding domain"/>
    <property type="match status" value="1"/>
</dbReference>
<dbReference type="InterPro" id="IPR011991">
    <property type="entry name" value="ArsR-like_HTH"/>
</dbReference>
<gene>
    <name evidence="2" type="ORF">SAMN04488696_0895</name>
</gene>
<dbReference type="EMBL" id="FOUJ01000001">
    <property type="protein sequence ID" value="SFM31237.1"/>
    <property type="molecule type" value="Genomic_DNA"/>
</dbReference>
<protein>
    <submittedName>
        <fullName evidence="2">Predicted transcriptional regulator, contains HTH domain</fullName>
    </submittedName>
</protein>
<evidence type="ECO:0000259" key="1">
    <source>
        <dbReference type="Pfam" id="PF08350"/>
    </source>
</evidence>
<organism evidence="2 3">
    <name type="scientific">Methanolobus profundi</name>
    <dbReference type="NCBI Taxonomy" id="487685"/>
    <lineage>
        <taxon>Archaea</taxon>
        <taxon>Methanobacteriati</taxon>
        <taxon>Methanobacteriota</taxon>
        <taxon>Stenosarchaea group</taxon>
        <taxon>Methanomicrobia</taxon>
        <taxon>Methanosarcinales</taxon>
        <taxon>Methanosarcinaceae</taxon>
        <taxon>Methanolobus</taxon>
    </lineage>
</organism>
<dbReference type="InterPro" id="IPR013561">
    <property type="entry name" value="FilR1_middle_dom"/>
</dbReference>